<gene>
    <name evidence="1" type="ORF">PAXRUDRAFT_836459</name>
</gene>
<dbReference type="InParanoid" id="A0A0D0BLG4"/>
<accession>A0A0D0BLG4</accession>
<proteinExistence type="predicted"/>
<reference evidence="2" key="2">
    <citation type="submission" date="2015-01" db="EMBL/GenBank/DDBJ databases">
        <title>Evolutionary Origins and Diversification of the Mycorrhizal Mutualists.</title>
        <authorList>
            <consortium name="DOE Joint Genome Institute"/>
            <consortium name="Mycorrhizal Genomics Consortium"/>
            <person name="Kohler A."/>
            <person name="Kuo A."/>
            <person name="Nagy L.G."/>
            <person name="Floudas D."/>
            <person name="Copeland A."/>
            <person name="Barry K.W."/>
            <person name="Cichocki N."/>
            <person name="Veneault-Fourrey C."/>
            <person name="LaButti K."/>
            <person name="Lindquist E.A."/>
            <person name="Lipzen A."/>
            <person name="Lundell T."/>
            <person name="Morin E."/>
            <person name="Murat C."/>
            <person name="Riley R."/>
            <person name="Ohm R."/>
            <person name="Sun H."/>
            <person name="Tunlid A."/>
            <person name="Henrissat B."/>
            <person name="Grigoriev I.V."/>
            <person name="Hibbett D.S."/>
            <person name="Martin F."/>
        </authorList>
    </citation>
    <scope>NUCLEOTIDE SEQUENCE [LARGE SCALE GENOMIC DNA]</scope>
    <source>
        <strain evidence="2">Ve08.2h10</strain>
    </source>
</reference>
<evidence type="ECO:0000313" key="2">
    <source>
        <dbReference type="Proteomes" id="UP000054538"/>
    </source>
</evidence>
<dbReference type="AlphaFoldDB" id="A0A0D0BLG4"/>
<evidence type="ECO:0000313" key="1">
    <source>
        <dbReference type="EMBL" id="KIK72487.1"/>
    </source>
</evidence>
<name>A0A0D0BLG4_9AGAM</name>
<dbReference type="HOGENOM" id="CLU_2655228_0_0_1"/>
<sequence length="76" mass="8264">MVIRIKPADGFVVVQILCCGGETHPVAIKKSNQDLEWLDLGLCHSRAFDKGSKGSGHDVTPLFLHQSLALGIFFPC</sequence>
<reference evidence="1 2" key="1">
    <citation type="submission" date="2014-04" db="EMBL/GenBank/DDBJ databases">
        <authorList>
            <consortium name="DOE Joint Genome Institute"/>
            <person name="Kuo A."/>
            <person name="Kohler A."/>
            <person name="Jargeat P."/>
            <person name="Nagy L.G."/>
            <person name="Floudas D."/>
            <person name="Copeland A."/>
            <person name="Barry K.W."/>
            <person name="Cichocki N."/>
            <person name="Veneault-Fourrey C."/>
            <person name="LaButti K."/>
            <person name="Lindquist E.A."/>
            <person name="Lipzen A."/>
            <person name="Lundell T."/>
            <person name="Morin E."/>
            <person name="Murat C."/>
            <person name="Sun H."/>
            <person name="Tunlid A."/>
            <person name="Henrissat B."/>
            <person name="Grigoriev I.V."/>
            <person name="Hibbett D.S."/>
            <person name="Martin F."/>
            <person name="Nordberg H.P."/>
            <person name="Cantor M.N."/>
            <person name="Hua S.X."/>
        </authorList>
    </citation>
    <scope>NUCLEOTIDE SEQUENCE [LARGE SCALE GENOMIC DNA]</scope>
    <source>
        <strain evidence="1 2">Ve08.2h10</strain>
    </source>
</reference>
<protein>
    <submittedName>
        <fullName evidence="1">Uncharacterized protein</fullName>
    </submittedName>
</protein>
<organism evidence="1 2">
    <name type="scientific">Paxillus rubicundulus Ve08.2h10</name>
    <dbReference type="NCBI Taxonomy" id="930991"/>
    <lineage>
        <taxon>Eukaryota</taxon>
        <taxon>Fungi</taxon>
        <taxon>Dikarya</taxon>
        <taxon>Basidiomycota</taxon>
        <taxon>Agaricomycotina</taxon>
        <taxon>Agaricomycetes</taxon>
        <taxon>Agaricomycetidae</taxon>
        <taxon>Boletales</taxon>
        <taxon>Paxilineae</taxon>
        <taxon>Paxillaceae</taxon>
        <taxon>Paxillus</taxon>
    </lineage>
</organism>
<dbReference type="Proteomes" id="UP000054538">
    <property type="component" value="Unassembled WGS sequence"/>
</dbReference>
<keyword evidence="2" id="KW-1185">Reference proteome</keyword>
<dbReference type="EMBL" id="KN830778">
    <property type="protein sequence ID" value="KIK72487.1"/>
    <property type="molecule type" value="Genomic_DNA"/>
</dbReference>